<dbReference type="AlphaFoldDB" id="A7B3L1"/>
<accession>A7B3L1</accession>
<evidence type="ECO:0000256" key="1">
    <source>
        <dbReference type="SAM" id="Phobius"/>
    </source>
</evidence>
<keyword evidence="1" id="KW-0472">Membrane</keyword>
<proteinExistence type="predicted"/>
<protein>
    <submittedName>
        <fullName evidence="2">Uncharacterized protein</fullName>
    </submittedName>
</protein>
<dbReference type="Proteomes" id="UP000004410">
    <property type="component" value="Unassembled WGS sequence"/>
</dbReference>
<sequence>MSSKVKSEYFGYPFLFILLFSFSLYTLLSLKIKSQNRSSSTYILIGLLSSPT</sequence>
<gene>
    <name evidence="2" type="ORF">RUMGNA_02141</name>
</gene>
<name>A7B3L1_MEDG7</name>
<evidence type="ECO:0000313" key="2">
    <source>
        <dbReference type="EMBL" id="EDN77537.1"/>
    </source>
</evidence>
<feature type="transmembrane region" description="Helical" evidence="1">
    <location>
        <begin position="12"/>
        <end position="30"/>
    </location>
</feature>
<keyword evidence="1" id="KW-1133">Transmembrane helix</keyword>
<dbReference type="EMBL" id="AAYG02000016">
    <property type="protein sequence ID" value="EDN77537.1"/>
    <property type="molecule type" value="Genomic_DNA"/>
</dbReference>
<keyword evidence="1" id="KW-0812">Transmembrane</keyword>
<reference evidence="2 3" key="2">
    <citation type="submission" date="2007-06" db="EMBL/GenBank/DDBJ databases">
        <title>Draft genome sequence of Ruminococcus gnavus (ATCC 29149).</title>
        <authorList>
            <person name="Sudarsanam P."/>
            <person name="Ley R."/>
            <person name="Guruge J."/>
            <person name="Turnbaugh P.J."/>
            <person name="Mahowald M."/>
            <person name="Liep D."/>
            <person name="Gordon J."/>
        </authorList>
    </citation>
    <scope>NUCLEOTIDE SEQUENCE [LARGE SCALE GENOMIC DNA]</scope>
    <source>
        <strain evidence="2 3">ATCC 29149</strain>
    </source>
</reference>
<dbReference type="PaxDb" id="411470-RUMGNA_02141"/>
<organism evidence="2 3">
    <name type="scientific">Mediterraneibacter gnavus (strain ATCC 29149 / DSM 114966 / JCM 6515 / VPI C7-9)</name>
    <name type="common">Ruminococcus gnavus</name>
    <dbReference type="NCBI Taxonomy" id="411470"/>
    <lineage>
        <taxon>Bacteria</taxon>
        <taxon>Bacillati</taxon>
        <taxon>Bacillota</taxon>
        <taxon>Clostridia</taxon>
        <taxon>Lachnospirales</taxon>
        <taxon>Lachnospiraceae</taxon>
        <taxon>Mediterraneibacter</taxon>
    </lineage>
</organism>
<comment type="caution">
    <text evidence="2">The sequence shown here is derived from an EMBL/GenBank/DDBJ whole genome shotgun (WGS) entry which is preliminary data.</text>
</comment>
<reference evidence="2 3" key="1">
    <citation type="submission" date="2007-04" db="EMBL/GenBank/DDBJ databases">
        <authorList>
            <person name="Fulton L."/>
            <person name="Clifton S."/>
            <person name="Fulton B."/>
            <person name="Xu J."/>
            <person name="Minx P."/>
            <person name="Pepin K.H."/>
            <person name="Johnson M."/>
            <person name="Thiruvilangam P."/>
            <person name="Bhonagiri V."/>
            <person name="Nash W.E."/>
            <person name="Mardis E.R."/>
            <person name="Wilson R.K."/>
        </authorList>
    </citation>
    <scope>NUCLEOTIDE SEQUENCE [LARGE SCALE GENOMIC DNA]</scope>
    <source>
        <strain evidence="2 3">ATCC 29149</strain>
    </source>
</reference>
<evidence type="ECO:0000313" key="3">
    <source>
        <dbReference type="Proteomes" id="UP000004410"/>
    </source>
</evidence>